<evidence type="ECO:0000313" key="2">
    <source>
        <dbReference type="Proteomes" id="UP001235269"/>
    </source>
</evidence>
<evidence type="ECO:0000313" key="1">
    <source>
        <dbReference type="EMBL" id="MDQ0456964.1"/>
    </source>
</evidence>
<name>A0ABU0IFF6_9HYPH</name>
<dbReference type="EMBL" id="JAUSWH010000011">
    <property type="protein sequence ID" value="MDQ0456964.1"/>
    <property type="molecule type" value="Genomic_DNA"/>
</dbReference>
<protein>
    <submittedName>
        <fullName evidence="1">Uncharacterized protein</fullName>
    </submittedName>
</protein>
<organism evidence="1 2">
    <name type="scientific">Rhizobium paknamense</name>
    <dbReference type="NCBI Taxonomy" id="1206817"/>
    <lineage>
        <taxon>Bacteria</taxon>
        <taxon>Pseudomonadati</taxon>
        <taxon>Pseudomonadota</taxon>
        <taxon>Alphaproteobacteria</taxon>
        <taxon>Hyphomicrobiales</taxon>
        <taxon>Rhizobiaceae</taxon>
        <taxon>Rhizobium/Agrobacterium group</taxon>
        <taxon>Rhizobium</taxon>
    </lineage>
</organism>
<gene>
    <name evidence="1" type="ORF">QO005_003309</name>
</gene>
<dbReference type="RefSeq" id="WP_307159148.1">
    <property type="nucleotide sequence ID" value="NZ_JAUSWH010000011.1"/>
</dbReference>
<dbReference type="Pfam" id="PF20331">
    <property type="entry name" value="DUF6626"/>
    <property type="match status" value="1"/>
</dbReference>
<sequence>MGLNIELLETLYQRLSEAGLVQSKVEFSTQLLGKGPSYLTSMSARERHVPEAVFHALLERLELDQESADHRIKELEAEHLRCRAQQYQRKLVAQLMHERLSADKPTQGICARAWLSTFRPMLNSIRLCRVRNAASPELPDRAV</sequence>
<dbReference type="Proteomes" id="UP001235269">
    <property type="component" value="Unassembled WGS sequence"/>
</dbReference>
<keyword evidence="2" id="KW-1185">Reference proteome</keyword>
<reference evidence="1 2" key="1">
    <citation type="submission" date="2023-07" db="EMBL/GenBank/DDBJ databases">
        <title>Genomic Encyclopedia of Type Strains, Phase IV (KMG-IV): sequencing the most valuable type-strain genomes for metagenomic binning, comparative biology and taxonomic classification.</title>
        <authorList>
            <person name="Goeker M."/>
        </authorList>
    </citation>
    <scope>NUCLEOTIDE SEQUENCE [LARGE SCALE GENOMIC DNA]</scope>
    <source>
        <strain evidence="1 2">DSM 100301</strain>
    </source>
</reference>
<dbReference type="InterPro" id="IPR046734">
    <property type="entry name" value="DUF6626"/>
</dbReference>
<accession>A0ABU0IFF6</accession>
<comment type="caution">
    <text evidence="1">The sequence shown here is derived from an EMBL/GenBank/DDBJ whole genome shotgun (WGS) entry which is preliminary data.</text>
</comment>
<proteinExistence type="predicted"/>